<feature type="region of interest" description="Disordered" evidence="1">
    <location>
        <begin position="80"/>
        <end position="112"/>
    </location>
</feature>
<keyword evidence="2" id="KW-0732">Signal</keyword>
<comment type="caution">
    <text evidence="3">The sequence shown here is derived from an EMBL/GenBank/DDBJ whole genome shotgun (WGS) entry which is preliminary data.</text>
</comment>
<evidence type="ECO:0000313" key="4">
    <source>
        <dbReference type="Proteomes" id="UP000521868"/>
    </source>
</evidence>
<reference evidence="3 4" key="1">
    <citation type="journal article" date="2020" name="Nature">
        <title>Bacterial chemolithoautotrophy via manganese oxidation.</title>
        <authorList>
            <person name="Yu H."/>
            <person name="Leadbetter J.R."/>
        </authorList>
    </citation>
    <scope>NUCLEOTIDE SEQUENCE [LARGE SCALE GENOMIC DNA]</scope>
    <source>
        <strain evidence="3 4">RBP-1</strain>
    </source>
</reference>
<name>A0A7X6I7F9_9BURK</name>
<organism evidence="3 4">
    <name type="scientific">Ramlibacter lithotrophicus</name>
    <dbReference type="NCBI Taxonomy" id="2606681"/>
    <lineage>
        <taxon>Bacteria</taxon>
        <taxon>Pseudomonadati</taxon>
        <taxon>Pseudomonadota</taxon>
        <taxon>Betaproteobacteria</taxon>
        <taxon>Burkholderiales</taxon>
        <taxon>Comamonadaceae</taxon>
        <taxon>Ramlibacter</taxon>
    </lineage>
</organism>
<keyword evidence="4" id="KW-1185">Reference proteome</keyword>
<feature type="region of interest" description="Disordered" evidence="1">
    <location>
        <begin position="17"/>
        <end position="38"/>
    </location>
</feature>
<proteinExistence type="predicted"/>
<evidence type="ECO:0000256" key="1">
    <source>
        <dbReference type="SAM" id="MobiDB-lite"/>
    </source>
</evidence>
<protein>
    <recommendedName>
        <fullName evidence="5">DUF4148 domain-containing protein</fullName>
    </recommendedName>
</protein>
<dbReference type="Proteomes" id="UP000521868">
    <property type="component" value="Unassembled WGS sequence"/>
</dbReference>
<feature type="signal peptide" evidence="2">
    <location>
        <begin position="1"/>
        <end position="23"/>
    </location>
</feature>
<feature type="compositionally biased region" description="Low complexity" evidence="1">
    <location>
        <begin position="85"/>
        <end position="104"/>
    </location>
</feature>
<accession>A0A7X6I7F9</accession>
<feature type="chain" id="PRO_5031289467" description="DUF4148 domain-containing protein" evidence="2">
    <location>
        <begin position="24"/>
        <end position="112"/>
    </location>
</feature>
<dbReference type="AlphaFoldDB" id="A0A7X6I7F9"/>
<evidence type="ECO:0000256" key="2">
    <source>
        <dbReference type="SAM" id="SignalP"/>
    </source>
</evidence>
<sequence>MKIIVLAAAAAAAAAAAGGAAMAQPSAGPSDPAAPVPASVHRSVFEGLPAGVEQEQLDWREANADVARFARGHADYVKWEEQQLGGAPAPSAGIAPPAGATPPARQQGHRHH</sequence>
<dbReference type="EMBL" id="VTOX01000006">
    <property type="protein sequence ID" value="NKE67466.1"/>
    <property type="molecule type" value="Genomic_DNA"/>
</dbReference>
<evidence type="ECO:0000313" key="3">
    <source>
        <dbReference type="EMBL" id="NKE67466.1"/>
    </source>
</evidence>
<dbReference type="RefSeq" id="WP_168108594.1">
    <property type="nucleotide sequence ID" value="NZ_VTOX01000006.1"/>
</dbReference>
<gene>
    <name evidence="3" type="ORF">RAMLITH_16705</name>
</gene>
<evidence type="ECO:0008006" key="5">
    <source>
        <dbReference type="Google" id="ProtNLM"/>
    </source>
</evidence>